<dbReference type="GO" id="GO:0020037">
    <property type="term" value="F:heme binding"/>
    <property type="evidence" value="ECO:0007669"/>
    <property type="project" value="UniProtKB-UniRule"/>
</dbReference>
<comment type="catalytic activity">
    <reaction evidence="1 16">
        <text>2 a phenolic donor + H2O2 = 2 a phenolic radical donor + 2 H2O</text>
        <dbReference type="Rhea" id="RHEA:56136"/>
        <dbReference type="ChEBI" id="CHEBI:15377"/>
        <dbReference type="ChEBI" id="CHEBI:16240"/>
        <dbReference type="ChEBI" id="CHEBI:139520"/>
        <dbReference type="ChEBI" id="CHEBI:139521"/>
        <dbReference type="EC" id="1.11.1.7"/>
    </reaction>
</comment>
<reference evidence="18" key="1">
    <citation type="journal article" date="2017" name="Gigascience">
        <title>The genome draft of coconut (Cocos nucifera).</title>
        <authorList>
            <person name="Xiao Y."/>
            <person name="Xu P."/>
            <person name="Fan H."/>
            <person name="Baudouin L."/>
            <person name="Xia W."/>
            <person name="Bocs S."/>
            <person name="Xu J."/>
            <person name="Li Q."/>
            <person name="Guo A."/>
            <person name="Zhou L."/>
            <person name="Li J."/>
            <person name="Wu Y."/>
            <person name="Ma Z."/>
            <person name="Armero A."/>
            <person name="Issali A.E."/>
            <person name="Liu N."/>
            <person name="Peng M."/>
            <person name="Yang Y."/>
        </authorList>
    </citation>
    <scope>NUCLEOTIDE SEQUENCE</scope>
    <source>
        <tissue evidence="18">Spear leaf of Hainan Tall coconut</tissue>
    </source>
</reference>
<dbReference type="CDD" id="cd00693">
    <property type="entry name" value="secretory_peroxidase"/>
    <property type="match status" value="1"/>
</dbReference>
<feature type="binding site" evidence="13">
    <location>
        <position position="68"/>
    </location>
    <ligand>
        <name>Ca(2+)</name>
        <dbReference type="ChEBI" id="CHEBI:29108"/>
        <label>1</label>
    </ligand>
</feature>
<proteinExistence type="inferred from homology"/>
<keyword evidence="19" id="KW-1185">Reference proteome</keyword>
<feature type="binding site" evidence="13">
    <location>
        <position position="64"/>
    </location>
    <ligand>
        <name>Ca(2+)</name>
        <dbReference type="ChEBI" id="CHEBI:29108"/>
        <label>1</label>
    </ligand>
</feature>
<dbReference type="InterPro" id="IPR002016">
    <property type="entry name" value="Haem_peroxidase"/>
</dbReference>
<feature type="disulfide bond" evidence="15">
    <location>
        <begin position="203"/>
        <end position="228"/>
    </location>
</feature>
<dbReference type="GO" id="GO:0042744">
    <property type="term" value="P:hydrogen peroxide catabolic process"/>
    <property type="evidence" value="ECO:0007669"/>
    <property type="project" value="UniProtKB-KW"/>
</dbReference>
<comment type="cofactor">
    <cofactor evidence="13 16">
        <name>Ca(2+)</name>
        <dbReference type="ChEBI" id="CHEBI:29108"/>
    </cofactor>
    <text evidence="13 16">Binds 2 calcium ions per subunit.</text>
</comment>
<dbReference type="InterPro" id="IPR033905">
    <property type="entry name" value="Secretory_peroxidase"/>
</dbReference>
<dbReference type="PANTHER" id="PTHR31388">
    <property type="entry name" value="PEROXIDASE 72-RELATED"/>
    <property type="match status" value="1"/>
</dbReference>
<protein>
    <recommendedName>
        <fullName evidence="16">Peroxidase</fullName>
        <ecNumber evidence="16">1.11.1.7</ecNumber>
    </recommendedName>
</protein>
<evidence type="ECO:0000313" key="18">
    <source>
        <dbReference type="EMBL" id="KAG1338980.1"/>
    </source>
</evidence>
<sequence length="323" mass="34662">MASVTLALVLLFLGSSSAQLSTNYYSKTCPNLFSTVKPVIESAISSEKRMGASILRLFFHDCFVNGCDGSLLLDDTSSFTGEKTANANRNSARGFDVIDNIKAAVEKACPGVVSCADILAVAARDSVVILDGPNWDVKLGRRDARTASLSAANNNIPPPTSSLSNLISKFSAQGLSTDEMVALSGQKYFILKKGAHTIGQARCTSFRAHIYNDTDINSSFAKIRQSNCPSTSGNGDNNLAPLDLQTPTIFDNNYYKNLVGQKGLLHSDQELFNKGSTDSLVQTYSTNPSKFSSDFVAAIIKMGDISPLTGSQGEIRKNCRKIN</sequence>
<comment type="function">
    <text evidence="16">Removal of H(2)O(2), oxidation of toxic reductants, biosynthesis and degradation of lignin, suberization, auxin catabolism, response to environmental stresses such as wounding, pathogen attack and oxidative stress.</text>
</comment>
<dbReference type="PRINTS" id="PR00461">
    <property type="entry name" value="PLPEROXIDASE"/>
</dbReference>
<dbReference type="Gene3D" id="1.10.520.10">
    <property type="match status" value="1"/>
</dbReference>
<feature type="binding site" evidence="13">
    <location>
        <position position="66"/>
    </location>
    <ligand>
        <name>Ca(2+)</name>
        <dbReference type="ChEBI" id="CHEBI:29108"/>
        <label>1</label>
    </ligand>
</feature>
<evidence type="ECO:0000256" key="14">
    <source>
        <dbReference type="PIRSR" id="PIRSR600823-4"/>
    </source>
</evidence>
<feature type="binding site" evidence="13">
    <location>
        <position position="246"/>
    </location>
    <ligand>
        <name>Ca(2+)</name>
        <dbReference type="ChEBI" id="CHEBI:29108"/>
        <label>2</label>
    </ligand>
</feature>
<dbReference type="PROSITE" id="PS00436">
    <property type="entry name" value="PEROXIDASE_2"/>
    <property type="match status" value="1"/>
</dbReference>
<evidence type="ECO:0000256" key="1">
    <source>
        <dbReference type="ARBA" id="ARBA00000189"/>
    </source>
</evidence>
<evidence type="ECO:0000256" key="11">
    <source>
        <dbReference type="PIRSR" id="PIRSR600823-1"/>
    </source>
</evidence>
<evidence type="ECO:0000256" key="4">
    <source>
        <dbReference type="ARBA" id="ARBA00022723"/>
    </source>
</evidence>
<dbReference type="GO" id="GO:0006979">
    <property type="term" value="P:response to oxidative stress"/>
    <property type="evidence" value="ECO:0007669"/>
    <property type="project" value="UniProtKB-UniRule"/>
</dbReference>
<feature type="binding site" evidence="12">
    <location>
        <position position="157"/>
    </location>
    <ligand>
        <name>substrate</name>
    </ligand>
</feature>
<evidence type="ECO:0000256" key="7">
    <source>
        <dbReference type="ARBA" id="ARBA00023004"/>
    </source>
</evidence>
<evidence type="ECO:0000256" key="5">
    <source>
        <dbReference type="ARBA" id="ARBA00022837"/>
    </source>
</evidence>
<dbReference type="Pfam" id="PF00141">
    <property type="entry name" value="peroxidase"/>
    <property type="match status" value="1"/>
</dbReference>
<keyword evidence="4 13" id="KW-0479">Metal-binding</keyword>
<comment type="subcellular location">
    <subcellularLocation>
        <location evidence="16">Secreted</location>
    </subcellularLocation>
</comment>
<dbReference type="PRINTS" id="PR00458">
    <property type="entry name" value="PEROXIDASE"/>
</dbReference>
<keyword evidence="7 13" id="KW-0408">Iron</keyword>
<feature type="binding site" evidence="13">
    <location>
        <position position="70"/>
    </location>
    <ligand>
        <name>Ca(2+)</name>
        <dbReference type="ChEBI" id="CHEBI:29108"/>
        <label>1</label>
    </ligand>
</feature>
<feature type="chain" id="PRO_5035490085" description="Peroxidase" evidence="16">
    <location>
        <begin position="19"/>
        <end position="323"/>
    </location>
</feature>
<dbReference type="OrthoDB" id="2113341at2759"/>
<evidence type="ECO:0000256" key="13">
    <source>
        <dbReference type="PIRSR" id="PIRSR600823-3"/>
    </source>
</evidence>
<evidence type="ECO:0000256" key="9">
    <source>
        <dbReference type="ARBA" id="ARBA00023180"/>
    </source>
</evidence>
<feature type="binding site" evidence="13">
    <location>
        <position position="197"/>
    </location>
    <ligand>
        <name>Ca(2+)</name>
        <dbReference type="ChEBI" id="CHEBI:29108"/>
        <label>2</label>
    </ligand>
</feature>
<evidence type="ECO:0000256" key="12">
    <source>
        <dbReference type="PIRSR" id="PIRSR600823-2"/>
    </source>
</evidence>
<evidence type="ECO:0000256" key="15">
    <source>
        <dbReference type="PIRSR" id="PIRSR600823-5"/>
    </source>
</evidence>
<accession>A0A8K0I6N1</accession>
<dbReference type="AlphaFoldDB" id="A0A8K0I6N1"/>
<gene>
    <name evidence="18" type="ORF">COCNU_04G012860</name>
</gene>
<keyword evidence="16" id="KW-0732">Signal</keyword>
<comment type="caution">
    <text evidence="18">The sequence shown here is derived from an EMBL/GenBank/DDBJ whole genome shotgun (WGS) entry which is preliminary data.</text>
</comment>
<dbReference type="EMBL" id="CM017875">
    <property type="protein sequence ID" value="KAG1338980.1"/>
    <property type="molecule type" value="Genomic_DNA"/>
</dbReference>
<keyword evidence="8 15" id="KW-1015">Disulfide bond</keyword>
<feature type="binding site" evidence="13">
    <location>
        <position position="243"/>
    </location>
    <ligand>
        <name>Ca(2+)</name>
        <dbReference type="ChEBI" id="CHEBI:29108"/>
        <label>2</label>
    </ligand>
</feature>
<keyword evidence="3 16" id="KW-0349">Heme</keyword>
<feature type="active site" description="Proton acceptor" evidence="11">
    <location>
        <position position="60"/>
    </location>
</feature>
<keyword evidence="9" id="KW-0325">Glycoprotein</keyword>
<dbReference type="GO" id="GO:0140825">
    <property type="term" value="F:lactoperoxidase activity"/>
    <property type="evidence" value="ECO:0007669"/>
    <property type="project" value="UniProtKB-EC"/>
</dbReference>
<dbReference type="GO" id="GO:0046872">
    <property type="term" value="F:metal ion binding"/>
    <property type="evidence" value="ECO:0007669"/>
    <property type="project" value="UniProtKB-UniRule"/>
</dbReference>
<dbReference type="FunFam" id="1.10.520.10:FF:000001">
    <property type="entry name" value="Peroxidase"/>
    <property type="match status" value="1"/>
</dbReference>
<organism evidence="18 19">
    <name type="scientific">Cocos nucifera</name>
    <name type="common">Coconut palm</name>
    <dbReference type="NCBI Taxonomy" id="13894"/>
    <lineage>
        <taxon>Eukaryota</taxon>
        <taxon>Viridiplantae</taxon>
        <taxon>Streptophyta</taxon>
        <taxon>Embryophyta</taxon>
        <taxon>Tracheophyta</taxon>
        <taxon>Spermatophyta</taxon>
        <taxon>Magnoliopsida</taxon>
        <taxon>Liliopsida</taxon>
        <taxon>Arecaceae</taxon>
        <taxon>Arecoideae</taxon>
        <taxon>Cocoseae</taxon>
        <taxon>Attaleinae</taxon>
        <taxon>Cocos</taxon>
    </lineage>
</organism>
<feature type="domain" description="Plant heme peroxidase family profile" evidence="17">
    <location>
        <begin position="19"/>
        <end position="323"/>
    </location>
</feature>
<dbReference type="PANTHER" id="PTHR31388:SF24">
    <property type="entry name" value="PEROXIDASE 52"/>
    <property type="match status" value="1"/>
</dbReference>
<keyword evidence="5 13" id="KW-0106">Calcium</keyword>
<dbReference type="InterPro" id="IPR010255">
    <property type="entry name" value="Haem_peroxidase_sf"/>
</dbReference>
<dbReference type="InterPro" id="IPR000823">
    <property type="entry name" value="Peroxidase_pln"/>
</dbReference>
<feature type="site" description="Transition state stabilizer" evidence="14">
    <location>
        <position position="56"/>
    </location>
</feature>
<evidence type="ECO:0000256" key="8">
    <source>
        <dbReference type="ARBA" id="ARBA00023157"/>
    </source>
</evidence>
<feature type="binding site" evidence="13">
    <location>
        <position position="251"/>
    </location>
    <ligand>
        <name>Ca(2+)</name>
        <dbReference type="ChEBI" id="CHEBI:29108"/>
        <label>2</label>
    </ligand>
</feature>
<dbReference type="GO" id="GO:0005576">
    <property type="term" value="C:extracellular region"/>
    <property type="evidence" value="ECO:0007669"/>
    <property type="project" value="UniProtKB-SubCell"/>
</dbReference>
<dbReference type="Gene3D" id="1.10.420.10">
    <property type="entry name" value="Peroxidase, domain 2"/>
    <property type="match status" value="1"/>
</dbReference>
<feature type="binding site" evidence="13">
    <location>
        <position position="82"/>
    </location>
    <ligand>
        <name>Ca(2+)</name>
        <dbReference type="ChEBI" id="CHEBI:29108"/>
        <label>1</label>
    </ligand>
</feature>
<keyword evidence="6 16" id="KW-0560">Oxidoreductase</keyword>
<evidence type="ECO:0000313" key="19">
    <source>
        <dbReference type="Proteomes" id="UP000797356"/>
    </source>
</evidence>
<dbReference type="InterPro" id="IPR019794">
    <property type="entry name" value="Peroxidases_AS"/>
</dbReference>
<evidence type="ECO:0000256" key="3">
    <source>
        <dbReference type="ARBA" id="ARBA00022617"/>
    </source>
</evidence>
<comment type="similarity">
    <text evidence="16">Belongs to the peroxidase family. Classical plant (class III) peroxidase subfamily.</text>
</comment>
<dbReference type="SUPFAM" id="SSF48113">
    <property type="entry name" value="Heme-dependent peroxidases"/>
    <property type="match status" value="1"/>
</dbReference>
<keyword evidence="2 16" id="KW-0575">Peroxidase</keyword>
<evidence type="ECO:0000256" key="6">
    <source>
        <dbReference type="ARBA" id="ARBA00023002"/>
    </source>
</evidence>
<dbReference type="PROSITE" id="PS50873">
    <property type="entry name" value="PEROXIDASE_4"/>
    <property type="match status" value="1"/>
</dbReference>
<feature type="disulfide bond" evidence="15">
    <location>
        <begin position="62"/>
        <end position="67"/>
    </location>
</feature>
<name>A0A8K0I6N1_COCNU</name>
<evidence type="ECO:0000256" key="16">
    <source>
        <dbReference type="RuleBase" id="RU362060"/>
    </source>
</evidence>
<feature type="disulfide bond" evidence="15">
    <location>
        <begin position="115"/>
        <end position="319"/>
    </location>
</feature>
<comment type="cofactor">
    <cofactor evidence="13 16">
        <name>heme b</name>
        <dbReference type="ChEBI" id="CHEBI:60344"/>
    </cofactor>
    <text evidence="13 16">Binds 1 heme b (iron(II)-protoporphyrin IX) group per subunit.</text>
</comment>
<feature type="disulfide bond" evidence="15">
    <location>
        <begin position="29"/>
        <end position="109"/>
    </location>
</feature>
<keyword evidence="10 16" id="KW-0376">Hydrogen peroxide</keyword>
<evidence type="ECO:0000259" key="17">
    <source>
        <dbReference type="PROSITE" id="PS50873"/>
    </source>
</evidence>
<evidence type="ECO:0000256" key="10">
    <source>
        <dbReference type="ARBA" id="ARBA00023324"/>
    </source>
</evidence>
<keyword evidence="16" id="KW-0964">Secreted</keyword>
<dbReference type="EC" id="1.11.1.7" evidence="16"/>
<feature type="signal peptide" evidence="16">
    <location>
        <begin position="1"/>
        <end position="18"/>
    </location>
</feature>
<dbReference type="Proteomes" id="UP000797356">
    <property type="component" value="Chromosome 4"/>
</dbReference>
<evidence type="ECO:0000256" key="2">
    <source>
        <dbReference type="ARBA" id="ARBA00022559"/>
    </source>
</evidence>
<feature type="binding site" evidence="13">
    <location>
        <position position="61"/>
    </location>
    <ligand>
        <name>Ca(2+)</name>
        <dbReference type="ChEBI" id="CHEBI:29108"/>
        <label>1</label>
    </ligand>
</feature>
<reference evidence="18" key="2">
    <citation type="submission" date="2019-07" db="EMBL/GenBank/DDBJ databases">
        <authorList>
            <person name="Yang Y."/>
            <person name="Bocs S."/>
            <person name="Baudouin L."/>
        </authorList>
    </citation>
    <scope>NUCLEOTIDE SEQUENCE</scope>
    <source>
        <tissue evidence="18">Spear leaf of Hainan Tall coconut</tissue>
    </source>
</reference>
<feature type="binding site" description="axial binding residue" evidence="13">
    <location>
        <position position="196"/>
    </location>
    <ligand>
        <name>heme b</name>
        <dbReference type="ChEBI" id="CHEBI:60344"/>
    </ligand>
    <ligandPart>
        <name>Fe</name>
        <dbReference type="ChEBI" id="CHEBI:18248"/>
    </ligandPart>
</feature>
<dbReference type="FunFam" id="1.10.420.10:FF:000006">
    <property type="entry name" value="Peroxidase"/>
    <property type="match status" value="1"/>
</dbReference>